<dbReference type="Proteomes" id="UP000694569">
    <property type="component" value="Unplaced"/>
</dbReference>
<dbReference type="InterPro" id="IPR006580">
    <property type="entry name" value="Znf_TTF"/>
</dbReference>
<feature type="compositionally biased region" description="Basic and acidic residues" evidence="1">
    <location>
        <begin position="38"/>
        <end position="47"/>
    </location>
</feature>
<dbReference type="GeneTree" id="ENSGT00940000154356"/>
<dbReference type="PANTHER" id="PTHR45749:SF35">
    <property type="entry name" value="AC-LIKE TRANSPOSASE-RELATED"/>
    <property type="match status" value="1"/>
</dbReference>
<proteinExistence type="predicted"/>
<sequence length="851" mass="95991">MSGGRKRLSGAQYAKIREAKKAFLSKQEGAMLKFIKADTEGKSHTEQELPSEDTAISSDSEMTATASTSASHTVEAIHVPEPESPADVSEVEDLVPGQSEFDCIFLEDPGLWPKMSSKLIDFLVTHGPHQVKCFQFPQDSGKQKRSFHRMHCWQTLPNMEKAERTWLMYSKSKNAAYCFCCKVFQPEDLTASALSSTGTKDWTHLSRNLANHEKTPAHKKAFCSWMELRQRLQLKTTIDAEHLKKIESNTNHWENVLKRLIAIVRVLATQNLALRGTSDKLFVPNNGNFLKIVELMAEFEPVLMEHLRRVTSKETHVHYLGKTVQNEIIQLLAGQVTQTILANLYAAKYYSVMLDCTPDMSHSEQMTLIVRFVTTTESGVNVREHFMGFIDIDDTTGSGMTNVLLEKLEHMGINIKDMRGQGYDNGANMKGKNSGVQTRVRELNPRAFFVPCSSHSLNLVICDAASACSDASEFFNVIQSVYVFFSASTHRWQILKQNLGHSHITVKPLSTTRWESRVDAVKAIRNQIVNIYDAIIAVMEDAGLTGSTRGKTLAEGRGITRNISNFKFLCGLVLWHDVLYHVNIASKRLQGAGVDIYAAVQQLDMTKSFLQSYRSDEEFENVLKSAQKMAEELDIDPTFPVSQVRARHRKTHFDYEAEDESIKDPKQEMKVNFFYPVLDCAIQSLEERFLQLREHSNVFGVLYDIPKLKEVVPENLLQQCKELERVLSHDNMRDIDSADLNDELKALSKYIPAGLSPKGVLEYICTNHLTALFQNVCIALRILLTIPVTVATGERSFSKLKLIKTYLRSTMTQERLVGLATISIEHELAQTIDLKGAVSTFASKKARKVHV</sequence>
<feature type="region of interest" description="Disordered" evidence="1">
    <location>
        <begin position="38"/>
        <end position="73"/>
    </location>
</feature>
<evidence type="ECO:0000256" key="1">
    <source>
        <dbReference type="SAM" id="MobiDB-lite"/>
    </source>
</evidence>
<reference evidence="3" key="2">
    <citation type="submission" date="2025-09" db="UniProtKB">
        <authorList>
            <consortium name="Ensembl"/>
        </authorList>
    </citation>
    <scope>IDENTIFICATION</scope>
</reference>
<dbReference type="AlphaFoldDB" id="A0A8C5PM21"/>
<dbReference type="InterPro" id="IPR012337">
    <property type="entry name" value="RNaseH-like_sf"/>
</dbReference>
<name>A0A8C5PM21_9ANUR</name>
<feature type="compositionally biased region" description="Low complexity" evidence="1">
    <location>
        <begin position="57"/>
        <end position="73"/>
    </location>
</feature>
<dbReference type="InterPro" id="IPR025398">
    <property type="entry name" value="DUF4371"/>
</dbReference>
<evidence type="ECO:0000259" key="2">
    <source>
        <dbReference type="SMART" id="SM00597"/>
    </source>
</evidence>
<dbReference type="SMART" id="SM00597">
    <property type="entry name" value="ZnF_TTF"/>
    <property type="match status" value="1"/>
</dbReference>
<accession>A0A8C5PM21</accession>
<dbReference type="GO" id="GO:0046983">
    <property type="term" value="F:protein dimerization activity"/>
    <property type="evidence" value="ECO:0007669"/>
    <property type="project" value="InterPro"/>
</dbReference>
<evidence type="ECO:0000313" key="3">
    <source>
        <dbReference type="Ensembl" id="ENSLLEP00000024694.1"/>
    </source>
</evidence>
<dbReference type="Pfam" id="PF14291">
    <property type="entry name" value="DUF4371"/>
    <property type="match status" value="1"/>
</dbReference>
<dbReference type="InterPro" id="IPR008906">
    <property type="entry name" value="HATC_C_dom"/>
</dbReference>
<reference evidence="3" key="1">
    <citation type="submission" date="2025-08" db="UniProtKB">
        <authorList>
            <consortium name="Ensembl"/>
        </authorList>
    </citation>
    <scope>IDENTIFICATION</scope>
</reference>
<keyword evidence="4" id="KW-1185">Reference proteome</keyword>
<evidence type="ECO:0000313" key="4">
    <source>
        <dbReference type="Proteomes" id="UP000694569"/>
    </source>
</evidence>
<dbReference type="Pfam" id="PF05699">
    <property type="entry name" value="Dimer_Tnp_hAT"/>
    <property type="match status" value="1"/>
</dbReference>
<dbReference type="Ensembl" id="ENSLLET00000025640.1">
    <property type="protein sequence ID" value="ENSLLEP00000024694.1"/>
    <property type="gene ID" value="ENSLLEG00000015727.1"/>
</dbReference>
<dbReference type="PANTHER" id="PTHR45749">
    <property type="match status" value="1"/>
</dbReference>
<dbReference type="SUPFAM" id="SSF53098">
    <property type="entry name" value="Ribonuclease H-like"/>
    <property type="match status" value="1"/>
</dbReference>
<dbReference type="OrthoDB" id="9950531at2759"/>
<organism evidence="3 4">
    <name type="scientific">Leptobrachium leishanense</name>
    <name type="common">Leishan spiny toad</name>
    <dbReference type="NCBI Taxonomy" id="445787"/>
    <lineage>
        <taxon>Eukaryota</taxon>
        <taxon>Metazoa</taxon>
        <taxon>Chordata</taxon>
        <taxon>Craniata</taxon>
        <taxon>Vertebrata</taxon>
        <taxon>Euteleostomi</taxon>
        <taxon>Amphibia</taxon>
        <taxon>Batrachia</taxon>
        <taxon>Anura</taxon>
        <taxon>Pelobatoidea</taxon>
        <taxon>Megophryidae</taxon>
        <taxon>Leptobrachium</taxon>
    </lineage>
</organism>
<protein>
    <recommendedName>
        <fullName evidence="2">TTF-type domain-containing protein</fullName>
    </recommendedName>
</protein>
<feature type="domain" description="TTF-type" evidence="2">
    <location>
        <begin position="156"/>
        <end position="239"/>
    </location>
</feature>